<keyword evidence="2" id="KW-1185">Reference proteome</keyword>
<proteinExistence type="predicted"/>
<dbReference type="AlphaFoldDB" id="A0A9Q0ZHU1"/>
<organism evidence="1 2">
    <name type="scientific">Salix purpurea</name>
    <name type="common">Purple osier willow</name>
    <dbReference type="NCBI Taxonomy" id="77065"/>
    <lineage>
        <taxon>Eukaryota</taxon>
        <taxon>Viridiplantae</taxon>
        <taxon>Streptophyta</taxon>
        <taxon>Embryophyta</taxon>
        <taxon>Tracheophyta</taxon>
        <taxon>Spermatophyta</taxon>
        <taxon>Magnoliopsida</taxon>
        <taxon>eudicotyledons</taxon>
        <taxon>Gunneridae</taxon>
        <taxon>Pentapetalae</taxon>
        <taxon>rosids</taxon>
        <taxon>fabids</taxon>
        <taxon>Malpighiales</taxon>
        <taxon>Salicaceae</taxon>
        <taxon>Saliceae</taxon>
        <taxon>Salix</taxon>
    </lineage>
</organism>
<reference evidence="1" key="1">
    <citation type="submission" date="2022-11" db="EMBL/GenBank/DDBJ databases">
        <authorList>
            <person name="Hyden B.L."/>
            <person name="Feng K."/>
            <person name="Yates T."/>
            <person name="Jawdy S."/>
            <person name="Smart L.B."/>
            <person name="Muchero W."/>
        </authorList>
    </citation>
    <scope>NUCLEOTIDE SEQUENCE</scope>
    <source>
        <tissue evidence="1">Shoot tip</tissue>
    </source>
</reference>
<reference evidence="1" key="2">
    <citation type="journal article" date="2023" name="Int. J. Mol. Sci.">
        <title>De Novo Assembly and Annotation of 11 Diverse Shrub Willow (Salix) Genomes Reveals Novel Gene Organization in Sex-Linked Regions.</title>
        <authorList>
            <person name="Hyden B."/>
            <person name="Feng K."/>
            <person name="Yates T.B."/>
            <person name="Jawdy S."/>
            <person name="Cereghino C."/>
            <person name="Smart L.B."/>
            <person name="Muchero W."/>
        </authorList>
    </citation>
    <scope>NUCLEOTIDE SEQUENCE</scope>
    <source>
        <tissue evidence="1">Shoot tip</tissue>
    </source>
</reference>
<dbReference type="OrthoDB" id="639110at2759"/>
<dbReference type="Proteomes" id="UP001151532">
    <property type="component" value="Chromosome 17"/>
</dbReference>
<evidence type="ECO:0000313" key="1">
    <source>
        <dbReference type="EMBL" id="KAJ6735011.1"/>
    </source>
</evidence>
<gene>
    <name evidence="1" type="ORF">OIU79_002146</name>
</gene>
<dbReference type="EMBL" id="JAPFFK010000011">
    <property type="protein sequence ID" value="KAJ6735011.1"/>
    <property type="molecule type" value="Genomic_DNA"/>
</dbReference>
<evidence type="ECO:0000313" key="2">
    <source>
        <dbReference type="Proteomes" id="UP001151532"/>
    </source>
</evidence>
<comment type="caution">
    <text evidence="1">The sequence shown here is derived from an EMBL/GenBank/DDBJ whole genome shotgun (WGS) entry which is preliminary data.</text>
</comment>
<protein>
    <submittedName>
        <fullName evidence="1">Uncharacterized protein</fullName>
    </submittedName>
</protein>
<accession>A0A9Q0ZHU1</accession>
<name>A0A9Q0ZHU1_SALPP</name>
<sequence length="70" mass="8252">MGKKSQYVDITDCLRCSALDLKFASQKIFKRRLKFRSNIGFHLHVATNICMLRQTFACIDKHHIHKLLMM</sequence>